<dbReference type="GO" id="GO:0043531">
    <property type="term" value="F:ADP binding"/>
    <property type="evidence" value="ECO:0007669"/>
    <property type="project" value="TreeGrafter"/>
</dbReference>
<keyword evidence="18" id="KW-0934">Plastid</keyword>
<evidence type="ECO:0000256" key="7">
    <source>
        <dbReference type="ARBA" id="ARBA00022840"/>
    </source>
</evidence>
<feature type="domain" description="ATPase F1/V1/A1 complex alpha/beta subunit nucleotide-binding" evidence="15">
    <location>
        <begin position="152"/>
        <end position="367"/>
    </location>
</feature>
<dbReference type="NCBIfam" id="NF009884">
    <property type="entry name" value="PRK13343.1"/>
    <property type="match status" value="1"/>
</dbReference>
<evidence type="ECO:0000256" key="4">
    <source>
        <dbReference type="ARBA" id="ARBA00022528"/>
    </source>
</evidence>
<dbReference type="InterPro" id="IPR005294">
    <property type="entry name" value="ATP_synth_F1_asu"/>
</dbReference>
<evidence type="ECO:0000256" key="12">
    <source>
        <dbReference type="ARBA" id="ARBA00023310"/>
    </source>
</evidence>
<dbReference type="FunFam" id="1.20.150.20:FF:000001">
    <property type="entry name" value="ATP synthase subunit alpha"/>
    <property type="match status" value="1"/>
</dbReference>
<dbReference type="GO" id="GO:0005524">
    <property type="term" value="F:ATP binding"/>
    <property type="evidence" value="ECO:0007669"/>
    <property type="project" value="UniProtKB-KW"/>
</dbReference>
<dbReference type="EMBL" id="MK814608">
    <property type="protein sequence ID" value="QCI03978.1"/>
    <property type="molecule type" value="Genomic_DNA"/>
</dbReference>
<dbReference type="NCBIfam" id="TIGR00962">
    <property type="entry name" value="atpA"/>
    <property type="match status" value="1"/>
</dbReference>
<evidence type="ECO:0000259" key="15">
    <source>
        <dbReference type="Pfam" id="PF00006"/>
    </source>
</evidence>
<dbReference type="Pfam" id="PF00306">
    <property type="entry name" value="ATP-synt_ab_C"/>
    <property type="match status" value="1"/>
</dbReference>
<dbReference type="InterPro" id="IPR000194">
    <property type="entry name" value="ATPase_F1/V1/A1_a/bsu_nucl-bd"/>
</dbReference>
<dbReference type="SUPFAM" id="SSF47917">
    <property type="entry name" value="C-terminal domain of alpha and beta subunits of F1 ATP synthase"/>
    <property type="match status" value="1"/>
</dbReference>
<evidence type="ECO:0000256" key="9">
    <source>
        <dbReference type="ARBA" id="ARBA00023065"/>
    </source>
</evidence>
<keyword evidence="4" id="KW-0150">Chloroplast</keyword>
<dbReference type="PIRSF" id="PIRSF039088">
    <property type="entry name" value="F_ATPase_subunit_alpha"/>
    <property type="match status" value="1"/>
</dbReference>
<dbReference type="InterPro" id="IPR000793">
    <property type="entry name" value="ATP_synth_asu_C"/>
</dbReference>
<name>A0A4D6WN59_9FLOR</name>
<evidence type="ECO:0000256" key="6">
    <source>
        <dbReference type="ARBA" id="ARBA00022781"/>
    </source>
</evidence>
<dbReference type="AlphaFoldDB" id="A0A4D6WN59"/>
<protein>
    <recommendedName>
        <fullName evidence="14">ATP synthase subunit alpha</fullName>
    </recommendedName>
</protein>
<dbReference type="FunFam" id="3.40.50.300:FF:000002">
    <property type="entry name" value="ATP synthase subunit alpha"/>
    <property type="match status" value="1"/>
</dbReference>
<keyword evidence="5 14" id="KW-0547">Nucleotide-binding</keyword>
<evidence type="ECO:0000259" key="17">
    <source>
        <dbReference type="Pfam" id="PF02874"/>
    </source>
</evidence>
<comment type="similarity">
    <text evidence="2 13">Belongs to the ATPase alpha/beta chains family.</text>
</comment>
<dbReference type="Pfam" id="PF02874">
    <property type="entry name" value="ATP-synt_ab_N"/>
    <property type="match status" value="1"/>
</dbReference>
<evidence type="ECO:0000256" key="14">
    <source>
        <dbReference type="RuleBase" id="RU003551"/>
    </source>
</evidence>
<reference evidence="18" key="1">
    <citation type="journal article" date="2019" name="Mol. Phylogenet. Evol.">
        <title>Morphological evolution and classification of the red algal order Ceramiales inferred using plastid phylogenomics.</title>
        <authorList>
            <person name="Diaz-Tapia P."/>
            <person name="Pasella M.M."/>
            <person name="Verbruggen H."/>
            <person name="Maggs C.A."/>
        </authorList>
    </citation>
    <scope>NUCLEOTIDE SEQUENCE</scope>
    <source>
        <strain evidence="18">PD2956</strain>
    </source>
</reference>
<keyword evidence="10" id="KW-0472">Membrane</keyword>
<proteinExistence type="inferred from homology"/>
<dbReference type="Gene3D" id="2.40.30.20">
    <property type="match status" value="1"/>
</dbReference>
<keyword evidence="9 13" id="KW-0406">Ion transport</keyword>
<dbReference type="CDD" id="cd18116">
    <property type="entry name" value="ATP-synt_F1_alpha_N"/>
    <property type="match status" value="1"/>
</dbReference>
<keyword evidence="12 14" id="KW-0066">ATP synthesis</keyword>
<evidence type="ECO:0000256" key="10">
    <source>
        <dbReference type="ARBA" id="ARBA00023136"/>
    </source>
</evidence>
<dbReference type="CDD" id="cd01132">
    <property type="entry name" value="F1-ATPase_alpha_CD"/>
    <property type="match status" value="1"/>
</dbReference>
<dbReference type="PANTHER" id="PTHR48082:SF2">
    <property type="entry name" value="ATP SYNTHASE SUBUNIT ALPHA, MITOCHONDRIAL"/>
    <property type="match status" value="1"/>
</dbReference>
<dbReference type="InterPro" id="IPR038376">
    <property type="entry name" value="ATP_synth_asu_C_sf"/>
</dbReference>
<sequence length="505" mass="54486">MVNIRPDEISNIIRQQIDNYDQEVQVANIGTVLQVGDGIARVYGLDEVMAGELLQFEDKEQTVGIALNLESDNVGVVLMGDGINILEGSSVKSTGKIAQIPVGDEFLGRVVNPLAKPIDAKGTPAVQDTRLIESYAPGIIGRQSVCEPLQTGITAIDSMIPIGRGQRELIIGDRQTGKTTVALDTIINQKGQDVVCVYVAIGQKASSVAQVVSTLEEKGALEYTIVVAANADEPATLQYIAPYTGAALAEYFMYKGKATLVIYDDLTKQAQAYRQMSLLLRRPPGREAYPGDVFYLHSRLLERAAKLNKDLGGGSMTALPIIETQAGDVSAYIPTNVISITDGQIFLSGDLFNSGIRPAINVGISVSRVGSAAQIKAMKQVAGKLKLELAQFAELEAFSQFASDLDKATQNQLARGQRLREILKQAQNSPIPVEEQTAIIYAGINGYLDEVDLSQVKDFIIALREDLRNSKPEFGESILSSKKLSPDAEEILKKSIADVAQAFSL</sequence>
<accession>A0A4D6WN59</accession>
<keyword evidence="11 14" id="KW-0139">CF(1)</keyword>
<evidence type="ECO:0000256" key="5">
    <source>
        <dbReference type="ARBA" id="ARBA00022741"/>
    </source>
</evidence>
<feature type="domain" description="ATPase F1/V1/A1 complex alpha/beta subunit N-terminal" evidence="17">
    <location>
        <begin position="26"/>
        <end position="95"/>
    </location>
</feature>
<comment type="subcellular location">
    <subcellularLocation>
        <location evidence="1">Membrane</location>
        <topology evidence="1">Peripheral membrane protein</topology>
    </subcellularLocation>
</comment>
<geneLocation type="plastid" evidence="18"/>
<dbReference type="InterPro" id="IPR036121">
    <property type="entry name" value="ATPase_F1/V1/A1_a/bsu_N_sf"/>
</dbReference>
<reference evidence="18" key="2">
    <citation type="submission" date="2019-04" db="EMBL/GenBank/DDBJ databases">
        <authorList>
            <person name="Pasella M."/>
        </authorList>
    </citation>
    <scope>NUCLEOTIDE SEQUENCE</scope>
    <source>
        <strain evidence="18">PD2956</strain>
    </source>
</reference>
<keyword evidence="7 14" id="KW-0067">ATP-binding</keyword>
<dbReference type="CDD" id="cd18113">
    <property type="entry name" value="ATP-synt_F1_alpha_C"/>
    <property type="match status" value="1"/>
</dbReference>
<dbReference type="SUPFAM" id="SSF50615">
    <property type="entry name" value="N-terminal domain of alpha and beta subunits of F1 ATP synthase"/>
    <property type="match status" value="1"/>
</dbReference>
<evidence type="ECO:0000256" key="1">
    <source>
        <dbReference type="ARBA" id="ARBA00004170"/>
    </source>
</evidence>
<dbReference type="Gene3D" id="3.40.50.300">
    <property type="entry name" value="P-loop containing nucleotide triphosphate hydrolases"/>
    <property type="match status" value="1"/>
</dbReference>
<evidence type="ECO:0000256" key="13">
    <source>
        <dbReference type="RuleBase" id="RU000339"/>
    </source>
</evidence>
<evidence type="ECO:0000256" key="2">
    <source>
        <dbReference type="ARBA" id="ARBA00008936"/>
    </source>
</evidence>
<dbReference type="HAMAP" id="MF_01346">
    <property type="entry name" value="ATP_synth_alpha_bact"/>
    <property type="match status" value="1"/>
</dbReference>
<evidence type="ECO:0000313" key="18">
    <source>
        <dbReference type="EMBL" id="QCI03978.1"/>
    </source>
</evidence>
<keyword evidence="8" id="KW-1278">Translocase</keyword>
<dbReference type="InterPro" id="IPR023366">
    <property type="entry name" value="ATP_synth_asu-like_sf"/>
</dbReference>
<organism evidence="18">
    <name type="scientific">Antithamnionella ternifolia</name>
    <dbReference type="NCBI Taxonomy" id="207919"/>
    <lineage>
        <taxon>Eukaryota</taxon>
        <taxon>Rhodophyta</taxon>
        <taxon>Florideophyceae</taxon>
        <taxon>Rhodymeniophycidae</taxon>
        <taxon>Ceramiales</taxon>
        <taxon>Ceramiaceae</taxon>
        <taxon>Antithamnionella</taxon>
    </lineage>
</organism>
<feature type="domain" description="ATP synthase alpha subunit C-terminal" evidence="16">
    <location>
        <begin position="374"/>
        <end position="498"/>
    </location>
</feature>
<evidence type="ECO:0000256" key="8">
    <source>
        <dbReference type="ARBA" id="ARBA00022967"/>
    </source>
</evidence>
<dbReference type="Pfam" id="PF00006">
    <property type="entry name" value="ATP-synt_ab"/>
    <property type="match status" value="1"/>
</dbReference>
<dbReference type="PANTHER" id="PTHR48082">
    <property type="entry name" value="ATP SYNTHASE SUBUNIT ALPHA, MITOCHONDRIAL"/>
    <property type="match status" value="1"/>
</dbReference>
<evidence type="ECO:0000259" key="16">
    <source>
        <dbReference type="Pfam" id="PF00306"/>
    </source>
</evidence>
<evidence type="ECO:0000256" key="3">
    <source>
        <dbReference type="ARBA" id="ARBA00022448"/>
    </source>
</evidence>
<dbReference type="FunFam" id="2.40.30.20:FF:000001">
    <property type="entry name" value="ATP synthase subunit alpha"/>
    <property type="match status" value="1"/>
</dbReference>
<dbReference type="InterPro" id="IPR027417">
    <property type="entry name" value="P-loop_NTPase"/>
</dbReference>
<dbReference type="PROSITE" id="PS00152">
    <property type="entry name" value="ATPASE_ALPHA_BETA"/>
    <property type="match status" value="1"/>
</dbReference>
<dbReference type="GO" id="GO:0046933">
    <property type="term" value="F:proton-transporting ATP synthase activity, rotational mechanism"/>
    <property type="evidence" value="ECO:0007669"/>
    <property type="project" value="InterPro"/>
</dbReference>
<keyword evidence="6 13" id="KW-0375">Hydrogen ion transport</keyword>
<evidence type="ECO:0000256" key="11">
    <source>
        <dbReference type="ARBA" id="ARBA00023196"/>
    </source>
</evidence>
<dbReference type="SUPFAM" id="SSF52540">
    <property type="entry name" value="P-loop containing nucleoside triphosphate hydrolases"/>
    <property type="match status" value="1"/>
</dbReference>
<dbReference type="InterPro" id="IPR020003">
    <property type="entry name" value="ATPase_a/bsu_AS"/>
</dbReference>
<dbReference type="InterPro" id="IPR004100">
    <property type="entry name" value="ATPase_F1/V1/A1_a/bsu_N"/>
</dbReference>
<dbReference type="Gene3D" id="1.20.150.20">
    <property type="entry name" value="ATP synthase alpha/beta chain, C-terminal domain"/>
    <property type="match status" value="1"/>
</dbReference>
<comment type="function">
    <text evidence="14">Produces ATP from ADP in the presence of a proton gradient across the membrane.</text>
</comment>
<gene>
    <name evidence="18" type="primary">atpA</name>
</gene>
<keyword evidence="3 13" id="KW-0813">Transport</keyword>
<dbReference type="InterPro" id="IPR033732">
    <property type="entry name" value="ATP_synth_F1_a_nt-bd_dom"/>
</dbReference>
<dbReference type="GO" id="GO:0045259">
    <property type="term" value="C:proton-transporting ATP synthase complex"/>
    <property type="evidence" value="ECO:0007669"/>
    <property type="project" value="UniProtKB-KW"/>
</dbReference>